<comment type="caution">
    <text evidence="1">The sequence shown here is derived from an EMBL/GenBank/DDBJ whole genome shotgun (WGS) entry which is preliminary data.</text>
</comment>
<dbReference type="AlphaFoldDB" id="A0AAE1DDE6"/>
<organism evidence="1 2">
    <name type="scientific">Elysia crispata</name>
    <name type="common">lettuce slug</name>
    <dbReference type="NCBI Taxonomy" id="231223"/>
    <lineage>
        <taxon>Eukaryota</taxon>
        <taxon>Metazoa</taxon>
        <taxon>Spiralia</taxon>
        <taxon>Lophotrochozoa</taxon>
        <taxon>Mollusca</taxon>
        <taxon>Gastropoda</taxon>
        <taxon>Heterobranchia</taxon>
        <taxon>Euthyneura</taxon>
        <taxon>Panpulmonata</taxon>
        <taxon>Sacoglossa</taxon>
        <taxon>Placobranchoidea</taxon>
        <taxon>Plakobranchidae</taxon>
        <taxon>Elysia</taxon>
    </lineage>
</organism>
<name>A0AAE1DDE6_9GAST</name>
<evidence type="ECO:0000313" key="1">
    <source>
        <dbReference type="EMBL" id="KAK3766352.1"/>
    </source>
</evidence>
<sequence length="83" mass="9077">MGRFEQFPLYTASHHLLTRYSKQQHIAPETGGSDQLSSLARRLVTNGHASGSGWLDQVSPPTYPEVLICPGAVSNMTQHDPSD</sequence>
<gene>
    <name evidence="1" type="ORF">RRG08_044538</name>
</gene>
<dbReference type="EMBL" id="JAWDGP010004235">
    <property type="protein sequence ID" value="KAK3766352.1"/>
    <property type="molecule type" value="Genomic_DNA"/>
</dbReference>
<accession>A0AAE1DDE6</accession>
<dbReference type="Proteomes" id="UP001283361">
    <property type="component" value="Unassembled WGS sequence"/>
</dbReference>
<reference evidence="1" key="1">
    <citation type="journal article" date="2023" name="G3 (Bethesda)">
        <title>A reference genome for the long-term kleptoplast-retaining sea slug Elysia crispata morphotype clarki.</title>
        <authorList>
            <person name="Eastman K.E."/>
            <person name="Pendleton A.L."/>
            <person name="Shaikh M.A."/>
            <person name="Suttiyut T."/>
            <person name="Ogas R."/>
            <person name="Tomko P."/>
            <person name="Gavelis G."/>
            <person name="Widhalm J.R."/>
            <person name="Wisecaver J.H."/>
        </authorList>
    </citation>
    <scope>NUCLEOTIDE SEQUENCE</scope>
    <source>
        <strain evidence="1">ECLA1</strain>
    </source>
</reference>
<evidence type="ECO:0000313" key="2">
    <source>
        <dbReference type="Proteomes" id="UP001283361"/>
    </source>
</evidence>
<proteinExistence type="predicted"/>
<keyword evidence="2" id="KW-1185">Reference proteome</keyword>
<protein>
    <submittedName>
        <fullName evidence="1">Uncharacterized protein</fullName>
    </submittedName>
</protein>